<feature type="region of interest" description="Disordered" evidence="1">
    <location>
        <begin position="1"/>
        <end position="351"/>
    </location>
</feature>
<feature type="compositionally biased region" description="Low complexity" evidence="1">
    <location>
        <begin position="103"/>
        <end position="147"/>
    </location>
</feature>
<proteinExistence type="predicted"/>
<accession>A0ABT9KRL8</accession>
<name>A0ABT9KRL8_9ACTN</name>
<keyword evidence="4" id="KW-1185">Reference proteome</keyword>
<reference evidence="3 4" key="1">
    <citation type="submission" date="2023-07" db="EMBL/GenBank/DDBJ databases">
        <title>Sequencing the genomes of 1000 actinobacteria strains.</title>
        <authorList>
            <person name="Klenk H.-P."/>
        </authorList>
    </citation>
    <scope>NUCLEOTIDE SEQUENCE [LARGE SCALE GENOMIC DNA]</scope>
    <source>
        <strain evidence="3 4">DSM 41600</strain>
    </source>
</reference>
<dbReference type="Proteomes" id="UP001234880">
    <property type="component" value="Unassembled WGS sequence"/>
</dbReference>
<dbReference type="SUPFAM" id="SSF52540">
    <property type="entry name" value="P-loop containing nucleoside triphosphate hydrolases"/>
    <property type="match status" value="1"/>
</dbReference>
<comment type="caution">
    <text evidence="3">The sequence shown here is derived from an EMBL/GenBank/DDBJ whole genome shotgun (WGS) entry which is preliminary data.</text>
</comment>
<evidence type="ECO:0000259" key="2">
    <source>
        <dbReference type="Pfam" id="PF14490"/>
    </source>
</evidence>
<feature type="compositionally biased region" description="Low complexity" evidence="1">
    <location>
        <begin position="270"/>
        <end position="283"/>
    </location>
</feature>
<dbReference type="InterPro" id="IPR029493">
    <property type="entry name" value="RecD2-like_HHH"/>
</dbReference>
<feature type="compositionally biased region" description="Low complexity" evidence="1">
    <location>
        <begin position="22"/>
        <end position="47"/>
    </location>
</feature>
<feature type="compositionally biased region" description="Gly residues" evidence="1">
    <location>
        <begin position="148"/>
        <end position="158"/>
    </location>
</feature>
<dbReference type="EMBL" id="JAURUE010000001">
    <property type="protein sequence ID" value="MDP9611088.1"/>
    <property type="molecule type" value="Genomic_DNA"/>
</dbReference>
<feature type="compositionally biased region" description="Basic and acidic residues" evidence="1">
    <location>
        <begin position="235"/>
        <end position="252"/>
    </location>
</feature>
<feature type="compositionally biased region" description="Low complexity" evidence="1">
    <location>
        <begin position="57"/>
        <end position="84"/>
    </location>
</feature>
<dbReference type="CDD" id="cd18809">
    <property type="entry name" value="SF1_C_RecD"/>
    <property type="match status" value="1"/>
</dbReference>
<organism evidence="3 4">
    <name type="scientific">Streptomyces demainii</name>
    <dbReference type="NCBI Taxonomy" id="588122"/>
    <lineage>
        <taxon>Bacteria</taxon>
        <taxon>Bacillati</taxon>
        <taxon>Actinomycetota</taxon>
        <taxon>Actinomycetes</taxon>
        <taxon>Kitasatosporales</taxon>
        <taxon>Streptomycetaceae</taxon>
        <taxon>Streptomyces</taxon>
    </lineage>
</organism>
<evidence type="ECO:0000256" key="1">
    <source>
        <dbReference type="SAM" id="MobiDB-lite"/>
    </source>
</evidence>
<gene>
    <name evidence="3" type="ORF">JOF35_003365</name>
</gene>
<feature type="compositionally biased region" description="Polar residues" evidence="1">
    <location>
        <begin position="207"/>
        <end position="217"/>
    </location>
</feature>
<evidence type="ECO:0000313" key="4">
    <source>
        <dbReference type="Proteomes" id="UP001234880"/>
    </source>
</evidence>
<feature type="compositionally biased region" description="Low complexity" evidence="1">
    <location>
        <begin position="159"/>
        <end position="170"/>
    </location>
</feature>
<evidence type="ECO:0000313" key="3">
    <source>
        <dbReference type="EMBL" id="MDP9611088.1"/>
    </source>
</evidence>
<feature type="compositionally biased region" description="Pro residues" evidence="1">
    <location>
        <begin position="328"/>
        <end position="342"/>
    </location>
</feature>
<dbReference type="InterPro" id="IPR027417">
    <property type="entry name" value="P-loop_NTPase"/>
</dbReference>
<feature type="compositionally biased region" description="Low complexity" evidence="1">
    <location>
        <begin position="309"/>
        <end position="327"/>
    </location>
</feature>
<protein>
    <recommendedName>
        <fullName evidence="2">ATP-dependent RecD2 DNA helicase-like helix-hairpin-helix domain-containing protein</fullName>
    </recommendedName>
</protein>
<dbReference type="Gene3D" id="3.40.50.300">
    <property type="entry name" value="P-loop containing nucleotide triphosphate hydrolases"/>
    <property type="match status" value="2"/>
</dbReference>
<feature type="compositionally biased region" description="Gly residues" evidence="1">
    <location>
        <begin position="85"/>
        <end position="96"/>
    </location>
</feature>
<dbReference type="Pfam" id="PF14490">
    <property type="entry name" value="HHH_RecD2"/>
    <property type="match status" value="1"/>
</dbReference>
<feature type="domain" description="ATP-dependent RecD2 DNA helicase-like helix-hairpin-helix" evidence="2">
    <location>
        <begin position="352"/>
        <end position="437"/>
    </location>
</feature>
<sequence length="945" mass="92530">MSTDRLAGEAASAPEEADPKPAEAAAPAEPSGSGAPEPDGPGEPAAGAGPGPEPAPGEHSGPGATRPPAGADRPDAAARPAAPAGRGGQGGRGGRGGADDEAPTAGAAPHGAPGAGGATPPADEAEAPAEAAPHPTDADRGPAPTTGHGSGPGTGQDGAEGTEAPGAAEASGDTALAETSGDATPGKANGNATAAEPSGDTAPGKTNGDTTPAETNGDTTPDTAARTPAPAGQDGPHHTEASPRGGSGERAEVPAASGGGGEATGKGKRSAAAEALAAAVRAVESGERSAASFFNDTPAARPVPPTAPAAPSAPAAPVREQARAAAPAPAPVRRPSARPAPGPGGEIPGSDDVRQVLAAGGAPETLAGQVAAVLGERAAEALREDPWQLLAVPGVRPDQADGFARALLGPACEPGDERRALALTGWLLERAALEGHTALESSALREALAKVSVPDPDEALRTAIAEGAVLVFQDALDAPAGGARPPAADDEEAEQPVRVLLGLDRYALAEESLADGLARLAGTFATPGGGAAADGAPAGDPSAPGWESAAAAAPTASAAELIRTVAAHGLVVHSGGEAARAEPAALVAAARAMGLRAYAAAHSEDGRRRLAAALGEAPATGPEAASAAVTVAALLADAAGPGRDEEGALALDLLAVLDAPQLDVETAAMLVESLPDGARLVLSGDPGVLWSAGPGRVFADLVAARRCPQIVSRTPDPGPIGELVSGIGIGELLQVEAPGKEVVIVPVRDAGEAVHRTVQLVADSVPRAIGVPPEQTQVITPGHGGAAGTRALNAALKNRLNPGPGRFGGFDPGDRVAYTPAPGRTVPGTVVSADTEGLRLDCAGAPVVVPRAEVGELVRHGWALTAHQAAGMRWPAAVVVLPGDATAGLTRSWVYTAFGRGERHLSVVHGADGALPRAVAEIPFKDRTTRLRALLQAQVPAESAG</sequence>
<feature type="compositionally biased region" description="Low complexity" evidence="1">
    <location>
        <begin position="218"/>
        <end position="231"/>
    </location>
</feature>
<dbReference type="Gene3D" id="2.30.30.940">
    <property type="match status" value="1"/>
</dbReference>